<name>A0A9D4QJ02_DREPO</name>
<accession>A0A9D4QJ02</accession>
<evidence type="ECO:0000313" key="2">
    <source>
        <dbReference type="EMBL" id="KAH3833488.1"/>
    </source>
</evidence>
<keyword evidence="3" id="KW-1185">Reference proteome</keyword>
<reference evidence="2" key="2">
    <citation type="submission" date="2020-11" db="EMBL/GenBank/DDBJ databases">
        <authorList>
            <person name="McCartney M.A."/>
            <person name="Auch B."/>
            <person name="Kono T."/>
            <person name="Mallez S."/>
            <person name="Becker A."/>
            <person name="Gohl D.M."/>
            <person name="Silverstein K.A.T."/>
            <person name="Koren S."/>
            <person name="Bechman K.B."/>
            <person name="Herman A."/>
            <person name="Abrahante J.E."/>
            <person name="Garbe J."/>
        </authorList>
    </citation>
    <scope>NUCLEOTIDE SEQUENCE</scope>
    <source>
        <strain evidence="2">Duluth1</strain>
        <tissue evidence="2">Whole animal</tissue>
    </source>
</reference>
<dbReference type="EMBL" id="JAIWYP010000004">
    <property type="protein sequence ID" value="KAH3833488.1"/>
    <property type="molecule type" value="Genomic_DNA"/>
</dbReference>
<feature type="compositionally biased region" description="Acidic residues" evidence="1">
    <location>
        <begin position="23"/>
        <end position="34"/>
    </location>
</feature>
<feature type="compositionally biased region" description="Low complexity" evidence="1">
    <location>
        <begin position="35"/>
        <end position="45"/>
    </location>
</feature>
<feature type="region of interest" description="Disordered" evidence="1">
    <location>
        <begin position="16"/>
        <end position="95"/>
    </location>
</feature>
<proteinExistence type="predicted"/>
<reference evidence="2" key="1">
    <citation type="journal article" date="2019" name="bioRxiv">
        <title>The Genome of the Zebra Mussel, Dreissena polymorpha: A Resource for Invasive Species Research.</title>
        <authorList>
            <person name="McCartney M.A."/>
            <person name="Auch B."/>
            <person name="Kono T."/>
            <person name="Mallez S."/>
            <person name="Zhang Y."/>
            <person name="Obille A."/>
            <person name="Becker A."/>
            <person name="Abrahante J.E."/>
            <person name="Garbe J."/>
            <person name="Badalamenti J.P."/>
            <person name="Herman A."/>
            <person name="Mangelson H."/>
            <person name="Liachko I."/>
            <person name="Sullivan S."/>
            <person name="Sone E.D."/>
            <person name="Koren S."/>
            <person name="Silverstein K.A.T."/>
            <person name="Beckman K.B."/>
            <person name="Gohl D.M."/>
        </authorList>
    </citation>
    <scope>NUCLEOTIDE SEQUENCE</scope>
    <source>
        <strain evidence="2">Duluth1</strain>
        <tissue evidence="2">Whole animal</tissue>
    </source>
</reference>
<protein>
    <submittedName>
        <fullName evidence="2">Uncharacterized protein</fullName>
    </submittedName>
</protein>
<evidence type="ECO:0000256" key="1">
    <source>
        <dbReference type="SAM" id="MobiDB-lite"/>
    </source>
</evidence>
<comment type="caution">
    <text evidence="2">The sequence shown here is derived from an EMBL/GenBank/DDBJ whole genome shotgun (WGS) entry which is preliminary data.</text>
</comment>
<sequence>MSYLKRWRRWSAEVQALAASTDSDNETDSSEQESADTTSGSATSAPGEDASSPTEPESPDLTETNSASIDFVLSESSTKAESSVSSNDETDTEEP</sequence>
<organism evidence="2 3">
    <name type="scientific">Dreissena polymorpha</name>
    <name type="common">Zebra mussel</name>
    <name type="synonym">Mytilus polymorpha</name>
    <dbReference type="NCBI Taxonomy" id="45954"/>
    <lineage>
        <taxon>Eukaryota</taxon>
        <taxon>Metazoa</taxon>
        <taxon>Spiralia</taxon>
        <taxon>Lophotrochozoa</taxon>
        <taxon>Mollusca</taxon>
        <taxon>Bivalvia</taxon>
        <taxon>Autobranchia</taxon>
        <taxon>Heteroconchia</taxon>
        <taxon>Euheterodonta</taxon>
        <taxon>Imparidentia</taxon>
        <taxon>Neoheterodontei</taxon>
        <taxon>Myida</taxon>
        <taxon>Dreissenoidea</taxon>
        <taxon>Dreissenidae</taxon>
        <taxon>Dreissena</taxon>
    </lineage>
</organism>
<dbReference type="Proteomes" id="UP000828390">
    <property type="component" value="Unassembled WGS sequence"/>
</dbReference>
<gene>
    <name evidence="2" type="ORF">DPMN_106799</name>
</gene>
<feature type="compositionally biased region" description="Polar residues" evidence="1">
    <location>
        <begin position="51"/>
        <end position="68"/>
    </location>
</feature>
<feature type="compositionally biased region" description="Low complexity" evidence="1">
    <location>
        <begin position="74"/>
        <end position="86"/>
    </location>
</feature>
<dbReference type="AlphaFoldDB" id="A0A9D4QJ02"/>
<evidence type="ECO:0000313" key="3">
    <source>
        <dbReference type="Proteomes" id="UP000828390"/>
    </source>
</evidence>